<evidence type="ECO:0000313" key="2">
    <source>
        <dbReference type="EMBL" id="RGR97875.1"/>
    </source>
</evidence>
<dbReference type="EMBL" id="DYXD01000063">
    <property type="protein sequence ID" value="HJF07169.1"/>
    <property type="molecule type" value="Genomic_DNA"/>
</dbReference>
<dbReference type="Proteomes" id="UP000718012">
    <property type="component" value="Unassembled WGS sequence"/>
</dbReference>
<dbReference type="InterPro" id="IPR021428">
    <property type="entry name" value="DUF3078"/>
</dbReference>
<reference evidence="1" key="3">
    <citation type="submission" date="2021-09" db="EMBL/GenBank/DDBJ databases">
        <authorList>
            <person name="Gilroy R."/>
        </authorList>
    </citation>
    <scope>NUCLEOTIDE SEQUENCE</scope>
    <source>
        <strain evidence="1">CHK165-8395</strain>
    </source>
</reference>
<comment type="caution">
    <text evidence="2">The sequence shown here is derived from an EMBL/GenBank/DDBJ whole genome shotgun (WGS) entry which is preliminary data.</text>
</comment>
<reference evidence="1" key="2">
    <citation type="journal article" date="2021" name="PeerJ">
        <title>Extensive microbial diversity within the chicken gut microbiome revealed by metagenomics and culture.</title>
        <authorList>
            <person name="Gilroy R."/>
            <person name="Ravi A."/>
            <person name="Getino M."/>
            <person name="Pursley I."/>
            <person name="Horton D.L."/>
            <person name="Alikhan N.F."/>
            <person name="Baker D."/>
            <person name="Gharbi K."/>
            <person name="Hall N."/>
            <person name="Watson M."/>
            <person name="Adriaenssens E.M."/>
            <person name="Foster-Nyarko E."/>
            <person name="Jarju S."/>
            <person name="Secka A."/>
            <person name="Antonio M."/>
            <person name="Oren A."/>
            <person name="Chaudhuri R.R."/>
            <person name="La Ragione R."/>
            <person name="Hildebrand F."/>
            <person name="Pallen M.J."/>
        </authorList>
    </citation>
    <scope>NUCLEOTIDE SEQUENCE</scope>
    <source>
        <strain evidence="1">CHK165-8395</strain>
    </source>
</reference>
<name>A0A412GSV9_9BACT</name>
<dbReference type="Pfam" id="PF11276">
    <property type="entry name" value="DUF3078"/>
    <property type="match status" value="1"/>
</dbReference>
<sequence>MKALGTFITMFLLTNEAVQAIEQQDLTLTKDTIAAQDTMPADTLKQFSAVDTIRQKKTVETIKVKNIQQAYTPKINPAVKNFQSFLYSFRQDYQKMLDRWEDIYLPEAPSWIRSNPDFYKLIVPATYYSEPIAQAFSIDNWEPVIPFVKENAIKDSVFQVPNLAHSVDVNKGVNKQLLAFYLQYPGLVSKNENELKGIEPLSDKMKIRKPKKEKVFYLIGAASQTGQVREKDLLVMKPNFWAISGNGYAQFSQNYISDNWYKGGESTVSLLSGAVLQFNYDDKQKVQFENKIEWKLGFISAPSDTVHQYKTSEDLLRLSSKFGYKAITNWYYTISAEFKTQFFSNYETNSDKMVSSWLSPSELNIGIGMDYKYVKDAICNLSVLINPFNYTRYSVASDKVDPTKFNIDAGKKSKDQLGSRVEATLKWIIINNLTWESRFSYTTNYEKVLSEWENTFTFAFNKYFSTKLFVHTRFDDSVSKEEPDDSYFQLQELLSFGVSYTW</sequence>
<dbReference type="Proteomes" id="UP000285864">
    <property type="component" value="Unassembled WGS sequence"/>
</dbReference>
<protein>
    <submittedName>
        <fullName evidence="2">DUF3078 domain-containing protein</fullName>
    </submittedName>
</protein>
<gene>
    <name evidence="2" type="ORF">DWY20_05685</name>
    <name evidence="1" type="ORF">K8U81_03115</name>
</gene>
<dbReference type="EMBL" id="QRUU01000017">
    <property type="protein sequence ID" value="RGR97875.1"/>
    <property type="molecule type" value="Genomic_DNA"/>
</dbReference>
<organism evidence="2 3">
    <name type="scientific">Phocaeicola coprocola</name>
    <dbReference type="NCBI Taxonomy" id="310298"/>
    <lineage>
        <taxon>Bacteria</taxon>
        <taxon>Pseudomonadati</taxon>
        <taxon>Bacteroidota</taxon>
        <taxon>Bacteroidia</taxon>
        <taxon>Bacteroidales</taxon>
        <taxon>Bacteroidaceae</taxon>
        <taxon>Phocaeicola</taxon>
    </lineage>
</organism>
<dbReference type="RefSeq" id="WP_118483767.1">
    <property type="nucleotide sequence ID" value="NZ_CAUBSX010000010.1"/>
</dbReference>
<keyword evidence="3" id="KW-1185">Reference proteome</keyword>
<evidence type="ECO:0000313" key="1">
    <source>
        <dbReference type="EMBL" id="HJF07169.1"/>
    </source>
</evidence>
<proteinExistence type="predicted"/>
<accession>A0A412GSV9</accession>
<reference evidence="2 3" key="1">
    <citation type="submission" date="2018-08" db="EMBL/GenBank/DDBJ databases">
        <title>A genome reference for cultivated species of the human gut microbiota.</title>
        <authorList>
            <person name="Zou Y."/>
            <person name="Xue W."/>
            <person name="Luo G."/>
        </authorList>
    </citation>
    <scope>NUCLEOTIDE SEQUENCE [LARGE SCALE GENOMIC DNA]</scope>
    <source>
        <strain evidence="2 3">AF24-2</strain>
    </source>
</reference>
<dbReference type="AlphaFoldDB" id="A0A412GSV9"/>
<evidence type="ECO:0000313" key="3">
    <source>
        <dbReference type="Proteomes" id="UP000285864"/>
    </source>
</evidence>